<keyword evidence="2 5" id="KW-0812">Transmembrane</keyword>
<feature type="transmembrane region" description="Helical" evidence="5">
    <location>
        <begin position="7"/>
        <end position="24"/>
    </location>
</feature>
<reference evidence="6" key="1">
    <citation type="journal article" date="2022" name="bioRxiv">
        <title>Sequencing and chromosome-scale assembly of the giantPleurodeles waltlgenome.</title>
        <authorList>
            <person name="Brown T."/>
            <person name="Elewa A."/>
            <person name="Iarovenko S."/>
            <person name="Subramanian E."/>
            <person name="Araus A.J."/>
            <person name="Petzold A."/>
            <person name="Susuki M."/>
            <person name="Suzuki K.-i.T."/>
            <person name="Hayashi T."/>
            <person name="Toyoda A."/>
            <person name="Oliveira C."/>
            <person name="Osipova E."/>
            <person name="Leigh N.D."/>
            <person name="Simon A."/>
            <person name="Yun M.H."/>
        </authorList>
    </citation>
    <scope>NUCLEOTIDE SEQUENCE</scope>
    <source>
        <strain evidence="6">20211129_DDA</strain>
        <tissue evidence="6">Liver</tissue>
    </source>
</reference>
<comment type="subcellular location">
    <subcellularLocation>
        <location evidence="1">Membrane</location>
        <topology evidence="1">Multi-pass membrane protein</topology>
    </subcellularLocation>
</comment>
<organism evidence="6 7">
    <name type="scientific">Pleurodeles waltl</name>
    <name type="common">Iberian ribbed newt</name>
    <dbReference type="NCBI Taxonomy" id="8319"/>
    <lineage>
        <taxon>Eukaryota</taxon>
        <taxon>Metazoa</taxon>
        <taxon>Chordata</taxon>
        <taxon>Craniata</taxon>
        <taxon>Vertebrata</taxon>
        <taxon>Euteleostomi</taxon>
        <taxon>Amphibia</taxon>
        <taxon>Batrachia</taxon>
        <taxon>Caudata</taxon>
        <taxon>Salamandroidea</taxon>
        <taxon>Salamandridae</taxon>
        <taxon>Pleurodelinae</taxon>
        <taxon>Pleurodeles</taxon>
    </lineage>
</organism>
<keyword evidence="7" id="KW-1185">Reference proteome</keyword>
<gene>
    <name evidence="6" type="ORF">NDU88_003144</name>
</gene>
<dbReference type="SUPFAM" id="SSF103473">
    <property type="entry name" value="MFS general substrate transporter"/>
    <property type="match status" value="1"/>
</dbReference>
<dbReference type="PANTHER" id="PTHR24064">
    <property type="entry name" value="SOLUTE CARRIER FAMILY 22 MEMBER"/>
    <property type="match status" value="1"/>
</dbReference>
<evidence type="ECO:0000313" key="7">
    <source>
        <dbReference type="Proteomes" id="UP001066276"/>
    </source>
</evidence>
<evidence type="ECO:0000256" key="5">
    <source>
        <dbReference type="SAM" id="Phobius"/>
    </source>
</evidence>
<dbReference type="InterPro" id="IPR005828">
    <property type="entry name" value="MFS_sugar_transport-like"/>
</dbReference>
<name>A0AAV7MTF4_PLEWA</name>
<dbReference type="GO" id="GO:0022857">
    <property type="term" value="F:transmembrane transporter activity"/>
    <property type="evidence" value="ECO:0007669"/>
    <property type="project" value="InterPro"/>
</dbReference>
<dbReference type="GO" id="GO:0016020">
    <property type="term" value="C:membrane"/>
    <property type="evidence" value="ECO:0007669"/>
    <property type="project" value="UniProtKB-SubCell"/>
</dbReference>
<dbReference type="AlphaFoldDB" id="A0AAV7MTF4"/>
<dbReference type="Proteomes" id="UP001066276">
    <property type="component" value="Chromosome 9"/>
</dbReference>
<keyword evidence="3 5" id="KW-1133">Transmembrane helix</keyword>
<dbReference type="Pfam" id="PF00083">
    <property type="entry name" value="Sugar_tr"/>
    <property type="match status" value="1"/>
</dbReference>
<keyword evidence="4 5" id="KW-0472">Membrane</keyword>
<feature type="transmembrane region" description="Helical" evidence="5">
    <location>
        <begin position="30"/>
        <end position="49"/>
    </location>
</feature>
<evidence type="ECO:0000256" key="4">
    <source>
        <dbReference type="ARBA" id="ARBA00023136"/>
    </source>
</evidence>
<evidence type="ECO:0000256" key="1">
    <source>
        <dbReference type="ARBA" id="ARBA00004141"/>
    </source>
</evidence>
<evidence type="ECO:0000313" key="6">
    <source>
        <dbReference type="EMBL" id="KAJ1105739.1"/>
    </source>
</evidence>
<comment type="caution">
    <text evidence="6">The sequence shown here is derived from an EMBL/GenBank/DDBJ whole genome shotgun (WGS) entry which is preliminary data.</text>
</comment>
<evidence type="ECO:0000256" key="3">
    <source>
        <dbReference type="ARBA" id="ARBA00022989"/>
    </source>
</evidence>
<proteinExistence type="predicted"/>
<dbReference type="InterPro" id="IPR036259">
    <property type="entry name" value="MFS_trans_sf"/>
</dbReference>
<dbReference type="EMBL" id="JANPWB010000013">
    <property type="protein sequence ID" value="KAJ1105739.1"/>
    <property type="molecule type" value="Genomic_DNA"/>
</dbReference>
<dbReference type="Gene3D" id="1.20.1250.20">
    <property type="entry name" value="MFS general substrate transporter like domains"/>
    <property type="match status" value="1"/>
</dbReference>
<sequence length="126" mass="14497">MTGTFTGYIATLGQLLLAGLAYTIRDWRWLQLAVSLPFFIFFLYSWWYAESARWLIMSGKSEQAVKELRKVARINGKSDECRNLNVDMLKSSMKKELAAQKTSHSVLDIVRTPMLRRISCCIGVVW</sequence>
<evidence type="ECO:0000256" key="2">
    <source>
        <dbReference type="ARBA" id="ARBA00022692"/>
    </source>
</evidence>
<accession>A0AAV7MTF4</accession>
<protein>
    <submittedName>
        <fullName evidence="6">Uncharacterized protein</fullName>
    </submittedName>
</protein>